<name>A0A2Z4RKR6_PSEPU</name>
<organism evidence="1 2">
    <name type="scientific">Pseudomonas putida</name>
    <name type="common">Arthrobacter siderocapsulatus</name>
    <dbReference type="NCBI Taxonomy" id="303"/>
    <lineage>
        <taxon>Bacteria</taxon>
        <taxon>Pseudomonadati</taxon>
        <taxon>Pseudomonadota</taxon>
        <taxon>Gammaproteobacteria</taxon>
        <taxon>Pseudomonadales</taxon>
        <taxon>Pseudomonadaceae</taxon>
        <taxon>Pseudomonas</taxon>
    </lineage>
</organism>
<evidence type="ECO:0000313" key="1">
    <source>
        <dbReference type="EMBL" id="AWY41529.1"/>
    </source>
</evidence>
<gene>
    <name evidence="1" type="ORF">DKY63_17200</name>
</gene>
<accession>A0A2Z4RKR6</accession>
<dbReference type="Proteomes" id="UP000250299">
    <property type="component" value="Chromosome"/>
</dbReference>
<evidence type="ECO:0000313" key="2">
    <source>
        <dbReference type="Proteomes" id="UP000250299"/>
    </source>
</evidence>
<sequence>MAGIGIRSGKLSATSRKNKRKRLLGHVANEQGDAPPVGAQLAGDGGFEGAIASKLCSYRGISGI</sequence>
<dbReference type="EMBL" id="CP029693">
    <property type="protein sequence ID" value="AWY41529.1"/>
    <property type="molecule type" value="Genomic_DNA"/>
</dbReference>
<proteinExistence type="predicted"/>
<protein>
    <submittedName>
        <fullName evidence="1">Uncharacterized protein</fullName>
    </submittedName>
</protein>
<reference evidence="1 2" key="1">
    <citation type="submission" date="2018-05" db="EMBL/GenBank/DDBJ databases">
        <title>Whole genome sequence of Pseudomonas putida JBC17.</title>
        <authorList>
            <person name="Lee Y.H."/>
            <person name="David K."/>
        </authorList>
    </citation>
    <scope>NUCLEOTIDE SEQUENCE [LARGE SCALE GENOMIC DNA]</scope>
    <source>
        <strain evidence="1 2">JBC17</strain>
    </source>
</reference>
<dbReference type="AlphaFoldDB" id="A0A2Z4RKR6"/>